<proteinExistence type="predicted"/>
<reference evidence="1" key="1">
    <citation type="submission" date="2014-11" db="EMBL/GenBank/DDBJ databases">
        <authorList>
            <person name="Amaro Gonzalez C."/>
        </authorList>
    </citation>
    <scope>NUCLEOTIDE SEQUENCE</scope>
</reference>
<accession>A0A0E9U242</accession>
<sequence length="38" mass="4182">MLNISNVPRCLIPTSPISSYIIPTSATQFTVYKAVLEL</sequence>
<evidence type="ECO:0000313" key="1">
    <source>
        <dbReference type="EMBL" id="JAH59979.1"/>
    </source>
</evidence>
<dbReference type="AlphaFoldDB" id="A0A0E9U242"/>
<name>A0A0E9U242_ANGAN</name>
<dbReference type="EMBL" id="GBXM01048598">
    <property type="protein sequence ID" value="JAH59979.1"/>
    <property type="molecule type" value="Transcribed_RNA"/>
</dbReference>
<reference evidence="1" key="2">
    <citation type="journal article" date="2015" name="Fish Shellfish Immunol.">
        <title>Early steps in the European eel (Anguilla anguilla)-Vibrio vulnificus interaction in the gills: Role of the RtxA13 toxin.</title>
        <authorList>
            <person name="Callol A."/>
            <person name="Pajuelo D."/>
            <person name="Ebbesson L."/>
            <person name="Teles M."/>
            <person name="MacKenzie S."/>
            <person name="Amaro C."/>
        </authorList>
    </citation>
    <scope>NUCLEOTIDE SEQUENCE</scope>
</reference>
<protein>
    <submittedName>
        <fullName evidence="1">Uncharacterized protein</fullName>
    </submittedName>
</protein>
<dbReference type="EMBL" id="GBXM01046863">
    <property type="protein sequence ID" value="JAH61714.1"/>
    <property type="molecule type" value="Transcribed_RNA"/>
</dbReference>
<organism evidence="1">
    <name type="scientific">Anguilla anguilla</name>
    <name type="common">European freshwater eel</name>
    <name type="synonym">Muraena anguilla</name>
    <dbReference type="NCBI Taxonomy" id="7936"/>
    <lineage>
        <taxon>Eukaryota</taxon>
        <taxon>Metazoa</taxon>
        <taxon>Chordata</taxon>
        <taxon>Craniata</taxon>
        <taxon>Vertebrata</taxon>
        <taxon>Euteleostomi</taxon>
        <taxon>Actinopterygii</taxon>
        <taxon>Neopterygii</taxon>
        <taxon>Teleostei</taxon>
        <taxon>Anguilliformes</taxon>
        <taxon>Anguillidae</taxon>
        <taxon>Anguilla</taxon>
    </lineage>
</organism>